<keyword evidence="4" id="KW-1185">Reference proteome</keyword>
<name>A0A1V6Q940_9EURO</name>
<evidence type="ECO:0000313" key="4">
    <source>
        <dbReference type="Proteomes" id="UP000191672"/>
    </source>
</evidence>
<dbReference type="PANTHER" id="PTHR10696">
    <property type="entry name" value="GAMMA-BUTYROBETAINE HYDROXYLASE-RELATED"/>
    <property type="match status" value="1"/>
</dbReference>
<reference evidence="4" key="1">
    <citation type="journal article" date="2017" name="Nat. Microbiol.">
        <title>Global analysis of biosynthetic gene clusters reveals vast potential of secondary metabolite production in Penicillium species.</title>
        <authorList>
            <person name="Nielsen J.C."/>
            <person name="Grijseels S."/>
            <person name="Prigent S."/>
            <person name="Ji B."/>
            <person name="Dainat J."/>
            <person name="Nielsen K.F."/>
            <person name="Frisvad J.C."/>
            <person name="Workman M."/>
            <person name="Nielsen J."/>
        </authorList>
    </citation>
    <scope>NUCLEOTIDE SEQUENCE [LARGE SCALE GENOMIC DNA]</scope>
    <source>
        <strain evidence="4">IBT 31811</strain>
    </source>
</reference>
<dbReference type="STRING" id="416450.A0A1V6Q940"/>
<feature type="domain" description="TauD/TfdA-like" evidence="2">
    <location>
        <begin position="91"/>
        <end position="359"/>
    </location>
</feature>
<dbReference type="Proteomes" id="UP000191672">
    <property type="component" value="Unassembled WGS sequence"/>
</dbReference>
<dbReference type="InterPro" id="IPR003819">
    <property type="entry name" value="TauD/TfdA-like"/>
</dbReference>
<evidence type="ECO:0000313" key="3">
    <source>
        <dbReference type="EMBL" id="OQD85750.1"/>
    </source>
</evidence>
<dbReference type="SUPFAM" id="SSF51197">
    <property type="entry name" value="Clavaminate synthase-like"/>
    <property type="match status" value="1"/>
</dbReference>
<sequence length="465" mass="52656">MSATETITIPVQPDIQYHPEYEKYKERTRRRKENETLQTTLPEGFPQQLVSPLVWEGKDVEKRDDWVYQLSNNQLDEIDTALKAFSALDVPLGHINQSTFPLPTLRPTLRELSKAIHTGRGFVVLRGLRVDHYSREDNIIIIYTGVSSHIGSIRGRQQDTRLANGRSPVISHIKDLTSTTESETIGAPSNTADKQVFHTDAGDIISLLCLNRAAEGGESYLSSSWKVYNILAKERPDLIHTLSQDWPVDGFNNPSKPYTLRPLLYHQLATGNTPERVLIQYARRYFTGFLAQPRSKDIPPISEAQAEALDALHFLAEEHRASLDFQKGDVQYVNNLSIFHARNGFRDESGQERHLLRLWLRDPENAWETPRQLQHRWDTVFKDVAEDEQTFPSEPALRLSQPRTAWGQTICGMTIPGTVPHLGMNGESLLETSVSGRIKISIRSSELNHDAYVIVTPGTPRPAQT</sequence>
<dbReference type="AlphaFoldDB" id="A0A1V6Q940"/>
<dbReference type="InterPro" id="IPR042098">
    <property type="entry name" value="TauD-like_sf"/>
</dbReference>
<comment type="caution">
    <text evidence="3">The sequence shown here is derived from an EMBL/GenBank/DDBJ whole genome shotgun (WGS) entry which is preliminary data.</text>
</comment>
<dbReference type="PANTHER" id="PTHR10696:SF54">
    <property type="entry name" value="FAMILY OXIDOREDUCTASE, PUTATIVE (AFU_ORTHOLOGUE AFUA_4G13850)-RELATED"/>
    <property type="match status" value="1"/>
</dbReference>
<dbReference type="InterPro" id="IPR050411">
    <property type="entry name" value="AlphaKG_dependent_hydroxylases"/>
</dbReference>
<dbReference type="FunFam" id="3.60.130.10:FF:000011">
    <property type="entry name" value="Taurine catabolism dioxygenase TauD"/>
    <property type="match status" value="1"/>
</dbReference>
<gene>
    <name evidence="3" type="ORF">PENANT_c009G10196</name>
</gene>
<evidence type="ECO:0000259" key="2">
    <source>
        <dbReference type="Pfam" id="PF02668"/>
    </source>
</evidence>
<keyword evidence="1" id="KW-0560">Oxidoreductase</keyword>
<dbReference type="Pfam" id="PF02668">
    <property type="entry name" value="TauD"/>
    <property type="match status" value="1"/>
</dbReference>
<organism evidence="3 4">
    <name type="scientific">Penicillium antarcticum</name>
    <dbReference type="NCBI Taxonomy" id="416450"/>
    <lineage>
        <taxon>Eukaryota</taxon>
        <taxon>Fungi</taxon>
        <taxon>Dikarya</taxon>
        <taxon>Ascomycota</taxon>
        <taxon>Pezizomycotina</taxon>
        <taxon>Eurotiomycetes</taxon>
        <taxon>Eurotiomycetidae</taxon>
        <taxon>Eurotiales</taxon>
        <taxon>Aspergillaceae</taxon>
        <taxon>Penicillium</taxon>
    </lineage>
</organism>
<dbReference type="EMBL" id="MDYN01000009">
    <property type="protein sequence ID" value="OQD85750.1"/>
    <property type="molecule type" value="Genomic_DNA"/>
</dbReference>
<dbReference type="GO" id="GO:0016491">
    <property type="term" value="F:oxidoreductase activity"/>
    <property type="evidence" value="ECO:0007669"/>
    <property type="project" value="UniProtKB-KW"/>
</dbReference>
<protein>
    <recommendedName>
        <fullName evidence="2">TauD/TfdA-like domain-containing protein</fullName>
    </recommendedName>
</protein>
<evidence type="ECO:0000256" key="1">
    <source>
        <dbReference type="ARBA" id="ARBA00023002"/>
    </source>
</evidence>
<accession>A0A1V6Q940</accession>
<dbReference type="Gene3D" id="3.60.130.10">
    <property type="entry name" value="Clavaminate synthase-like"/>
    <property type="match status" value="1"/>
</dbReference>
<proteinExistence type="predicted"/>